<evidence type="ECO:0000259" key="4">
    <source>
        <dbReference type="PROSITE" id="PS50048"/>
    </source>
</evidence>
<feature type="compositionally biased region" description="Low complexity" evidence="3">
    <location>
        <begin position="1"/>
        <end position="31"/>
    </location>
</feature>
<evidence type="ECO:0000256" key="2">
    <source>
        <dbReference type="ARBA" id="ARBA00023242"/>
    </source>
</evidence>
<dbReference type="InterPro" id="IPR036864">
    <property type="entry name" value="Zn2-C6_fun-type_DNA-bd_sf"/>
</dbReference>
<comment type="caution">
    <text evidence="5">The sequence shown here is derived from an EMBL/GenBank/DDBJ whole genome shotgun (WGS) entry which is preliminary data.</text>
</comment>
<feature type="domain" description="Zn(2)-C6 fungal-type" evidence="4">
    <location>
        <begin position="403"/>
        <end position="432"/>
    </location>
</feature>
<feature type="region of interest" description="Disordered" evidence="3">
    <location>
        <begin position="437"/>
        <end position="479"/>
    </location>
</feature>
<feature type="compositionally biased region" description="Low complexity" evidence="3">
    <location>
        <begin position="114"/>
        <end position="126"/>
    </location>
</feature>
<feature type="compositionally biased region" description="Basic and acidic residues" evidence="3">
    <location>
        <begin position="437"/>
        <end position="456"/>
    </location>
</feature>
<dbReference type="PANTHER" id="PTHR47659">
    <property type="entry name" value="ZN(II)2CYS6 TRANSCRIPTION FACTOR (EUROFUNG)-RELATED"/>
    <property type="match status" value="1"/>
</dbReference>
<dbReference type="Proteomes" id="UP001527925">
    <property type="component" value="Unassembled WGS sequence"/>
</dbReference>
<dbReference type="SMART" id="SM00066">
    <property type="entry name" value="GAL4"/>
    <property type="match status" value="1"/>
</dbReference>
<evidence type="ECO:0000256" key="1">
    <source>
        <dbReference type="ARBA" id="ARBA00022723"/>
    </source>
</evidence>
<dbReference type="PANTHER" id="PTHR47659:SF7">
    <property type="entry name" value="FUNGAL TRANSCRIPTIONAL REGULATORY PROTEIN, N-TERMINAL DOMAIN-CONTAINING PROTEIN"/>
    <property type="match status" value="1"/>
</dbReference>
<dbReference type="EMBL" id="JADGIZ020000006">
    <property type="protein sequence ID" value="KAL2918500.1"/>
    <property type="molecule type" value="Genomic_DNA"/>
</dbReference>
<protein>
    <recommendedName>
        <fullName evidence="4">Zn(2)-C6 fungal-type domain-containing protein</fullName>
    </recommendedName>
</protein>
<evidence type="ECO:0000313" key="6">
    <source>
        <dbReference type="Proteomes" id="UP001527925"/>
    </source>
</evidence>
<organism evidence="5 6">
    <name type="scientific">Polyrhizophydium stewartii</name>
    <dbReference type="NCBI Taxonomy" id="2732419"/>
    <lineage>
        <taxon>Eukaryota</taxon>
        <taxon>Fungi</taxon>
        <taxon>Fungi incertae sedis</taxon>
        <taxon>Chytridiomycota</taxon>
        <taxon>Chytridiomycota incertae sedis</taxon>
        <taxon>Chytridiomycetes</taxon>
        <taxon>Rhizophydiales</taxon>
        <taxon>Rhizophydiales incertae sedis</taxon>
        <taxon>Polyrhizophydium</taxon>
    </lineage>
</organism>
<feature type="compositionally biased region" description="Low complexity" evidence="3">
    <location>
        <begin position="49"/>
        <end position="62"/>
    </location>
</feature>
<dbReference type="PROSITE" id="PS50048">
    <property type="entry name" value="ZN2_CY6_FUNGAL_2"/>
    <property type="match status" value="1"/>
</dbReference>
<dbReference type="Pfam" id="PF00172">
    <property type="entry name" value="Zn_clus"/>
    <property type="match status" value="1"/>
</dbReference>
<dbReference type="InterPro" id="IPR001138">
    <property type="entry name" value="Zn2Cys6_DnaBD"/>
</dbReference>
<proteinExistence type="predicted"/>
<sequence length="479" mass="50319">MLTHRSSASTPTGASSSATSAPGSAPGSAVPGSGGSPDCMQNSTLPYMQQYGSQQSAQLQLPLPQPPAHTQHGYPTHMQQLTSSSTTPSPPHNSLGVPDTPHSHHHHAMHTHAAHPSAAAAQQHAQQGGIAGVHAYGAIMPVHINPYVPSTSTGHGVAYMTYDDAEPSQSFYRAVGPGYMPAVFPDHADDQDEQEPQPQHAQPQGYMLHNIYDENGLYYPNSESTSATPTAISRPVLGATHKLAYAATHSMMQQHQHQQHQQQHLGHSPSQQAIGVPPGLVHHHHRAGFIDPSLVGTGSPSAGRGAIQHRRTARATVNPYVPVSGVSAAARASAHMHKAAAAAAAAAAAVSAQATTAATIAAVTSKMKHSQGALAAGVGHPVAVGFAGPLAIPRKKRDQVKTACVNCRKACKKCSHHRPCSRCVAHGMVDSCIDVPRKDRSLTHKREPKSPERASPVDDAELSPNEQDTDRTSGVARWI</sequence>
<evidence type="ECO:0000313" key="5">
    <source>
        <dbReference type="EMBL" id="KAL2918500.1"/>
    </source>
</evidence>
<feature type="compositionally biased region" description="Basic residues" evidence="3">
    <location>
        <begin position="103"/>
        <end position="113"/>
    </location>
</feature>
<keyword evidence="1" id="KW-0479">Metal-binding</keyword>
<name>A0ABR4NG48_9FUNG</name>
<gene>
    <name evidence="5" type="ORF">HK105_201901</name>
</gene>
<dbReference type="InterPro" id="IPR050335">
    <property type="entry name" value="ERT1_acuK_gluconeogen_tf"/>
</dbReference>
<feature type="region of interest" description="Disordered" evidence="3">
    <location>
        <begin position="1"/>
        <end position="126"/>
    </location>
</feature>
<dbReference type="CDD" id="cd00067">
    <property type="entry name" value="GAL4"/>
    <property type="match status" value="1"/>
</dbReference>
<feature type="region of interest" description="Disordered" evidence="3">
    <location>
        <begin position="182"/>
        <end position="202"/>
    </location>
</feature>
<evidence type="ECO:0000256" key="3">
    <source>
        <dbReference type="SAM" id="MobiDB-lite"/>
    </source>
</evidence>
<reference evidence="5 6" key="1">
    <citation type="submission" date="2023-09" db="EMBL/GenBank/DDBJ databases">
        <title>Pangenome analysis of Batrachochytrium dendrobatidis and related Chytrids.</title>
        <authorList>
            <person name="Yacoub M.N."/>
            <person name="Stajich J.E."/>
            <person name="James T.Y."/>
        </authorList>
    </citation>
    <scope>NUCLEOTIDE SEQUENCE [LARGE SCALE GENOMIC DNA]</scope>
    <source>
        <strain evidence="5 6">JEL0888</strain>
    </source>
</reference>
<keyword evidence="6" id="KW-1185">Reference proteome</keyword>
<accession>A0ABR4NG48</accession>
<keyword evidence="2" id="KW-0539">Nucleus</keyword>
<dbReference type="SUPFAM" id="SSF57701">
    <property type="entry name" value="Zn2/Cys6 DNA-binding domain"/>
    <property type="match status" value="1"/>
</dbReference>